<dbReference type="Proteomes" id="UP000622475">
    <property type="component" value="Unassembled WGS sequence"/>
</dbReference>
<evidence type="ECO:0000313" key="2">
    <source>
        <dbReference type="Proteomes" id="UP000622475"/>
    </source>
</evidence>
<dbReference type="EMBL" id="JADFFL010000003">
    <property type="protein sequence ID" value="MBE9662357.1"/>
    <property type="molecule type" value="Genomic_DNA"/>
</dbReference>
<keyword evidence="2" id="KW-1185">Reference proteome</keyword>
<dbReference type="AlphaFoldDB" id="A0A929KXA4"/>
<evidence type="ECO:0000313" key="1">
    <source>
        <dbReference type="EMBL" id="MBE9662357.1"/>
    </source>
</evidence>
<proteinExistence type="predicted"/>
<protein>
    <submittedName>
        <fullName evidence="1">Uncharacterized protein</fullName>
    </submittedName>
</protein>
<comment type="caution">
    <text evidence="1">The sequence shown here is derived from an EMBL/GenBank/DDBJ whole genome shotgun (WGS) entry which is preliminary data.</text>
</comment>
<name>A0A929KXA4_9SPHI</name>
<reference evidence="1" key="1">
    <citation type="submission" date="2020-10" db="EMBL/GenBank/DDBJ databases">
        <title>Mucilaginibacter mali sp. nov., isolated from rhizosphere soil of apple orchard.</title>
        <authorList>
            <person name="Lee J.-S."/>
            <person name="Kim H.S."/>
            <person name="Kim J.-S."/>
        </authorList>
    </citation>
    <scope>NUCLEOTIDE SEQUENCE</scope>
    <source>
        <strain evidence="1">KCTC 22746</strain>
    </source>
</reference>
<sequence>MAEPKPAWNRRDNSNIGISDMDTIRFDYGMKTIKFGGGLDEAEANHLLQRLKDKKILTAHNLAAIV</sequence>
<gene>
    <name evidence="1" type="ORF">IRJ16_10720</name>
</gene>
<dbReference type="RefSeq" id="WP_194111528.1">
    <property type="nucleotide sequence ID" value="NZ_JADFFL010000003.1"/>
</dbReference>
<organism evidence="1 2">
    <name type="scientific">Mucilaginibacter myungsuensis</name>
    <dbReference type="NCBI Taxonomy" id="649104"/>
    <lineage>
        <taxon>Bacteria</taxon>
        <taxon>Pseudomonadati</taxon>
        <taxon>Bacteroidota</taxon>
        <taxon>Sphingobacteriia</taxon>
        <taxon>Sphingobacteriales</taxon>
        <taxon>Sphingobacteriaceae</taxon>
        <taxon>Mucilaginibacter</taxon>
    </lineage>
</organism>
<accession>A0A929KXA4</accession>